<accession>A0A5C8UWF0</accession>
<feature type="domain" description="Glycosyl transferase family 51" evidence="11">
    <location>
        <begin position="97"/>
        <end position="288"/>
    </location>
</feature>
<dbReference type="Gene3D" id="3.40.710.10">
    <property type="entry name" value="DD-peptidase/beta-lactamase superfamily"/>
    <property type="match status" value="1"/>
</dbReference>
<dbReference type="Pfam" id="PF00905">
    <property type="entry name" value="Transpeptidase"/>
    <property type="match status" value="1"/>
</dbReference>
<proteinExistence type="predicted"/>
<evidence type="ECO:0000259" key="10">
    <source>
        <dbReference type="Pfam" id="PF00905"/>
    </source>
</evidence>
<evidence type="ECO:0000259" key="11">
    <source>
        <dbReference type="Pfam" id="PF00912"/>
    </source>
</evidence>
<evidence type="ECO:0000256" key="9">
    <source>
        <dbReference type="SAM" id="Phobius"/>
    </source>
</evidence>
<evidence type="ECO:0000313" key="13">
    <source>
        <dbReference type="Proteomes" id="UP000321379"/>
    </source>
</evidence>
<keyword evidence="4" id="KW-0808">Transferase</keyword>
<comment type="caution">
    <text evidence="12">The sequence shown here is derived from an EMBL/GenBank/DDBJ whole genome shotgun (WGS) entry which is preliminary data.</text>
</comment>
<evidence type="ECO:0000256" key="3">
    <source>
        <dbReference type="ARBA" id="ARBA00022676"/>
    </source>
</evidence>
<evidence type="ECO:0000256" key="8">
    <source>
        <dbReference type="ARBA" id="ARBA00049902"/>
    </source>
</evidence>
<evidence type="ECO:0000313" key="12">
    <source>
        <dbReference type="EMBL" id="TXN31927.1"/>
    </source>
</evidence>
<dbReference type="EMBL" id="VRMG01000004">
    <property type="protein sequence ID" value="TXN31927.1"/>
    <property type="molecule type" value="Genomic_DNA"/>
</dbReference>
<keyword evidence="5" id="KW-0378">Hydrolase</keyword>
<dbReference type="GO" id="GO:0008955">
    <property type="term" value="F:peptidoglycan glycosyltransferase activity"/>
    <property type="evidence" value="ECO:0007669"/>
    <property type="project" value="UniProtKB-EC"/>
</dbReference>
<organism evidence="12 13">
    <name type="scientific">Lacisediminihabitans profunda</name>
    <dbReference type="NCBI Taxonomy" id="2594790"/>
    <lineage>
        <taxon>Bacteria</taxon>
        <taxon>Bacillati</taxon>
        <taxon>Actinomycetota</taxon>
        <taxon>Actinomycetes</taxon>
        <taxon>Micrococcales</taxon>
        <taxon>Microbacteriaceae</taxon>
        <taxon>Lacisediminihabitans</taxon>
    </lineage>
</organism>
<reference evidence="12 13" key="1">
    <citation type="submission" date="2019-08" db="EMBL/GenBank/DDBJ databases">
        <title>Bacterial whole genome sequence for Glaciihabitans sp. CHu50b-6-2.</title>
        <authorList>
            <person name="Jin L."/>
        </authorList>
    </citation>
    <scope>NUCLEOTIDE SEQUENCE [LARGE SCALE GENOMIC DNA]</scope>
    <source>
        <strain evidence="12 13">CHu50b-6-2</strain>
    </source>
</reference>
<dbReference type="PANTHER" id="PTHR32282:SF33">
    <property type="entry name" value="PEPTIDOGLYCAN GLYCOSYLTRANSFERASE"/>
    <property type="match status" value="1"/>
</dbReference>
<keyword evidence="9" id="KW-0812">Transmembrane</keyword>
<comment type="catalytic activity">
    <reaction evidence="8">
        <text>[GlcNAc-(1-&gt;4)-Mur2Ac(oyl-L-Ala-gamma-D-Glu-L-Lys-D-Ala-D-Ala)](n)-di-trans,octa-cis-undecaprenyl diphosphate + beta-D-GlcNAc-(1-&gt;4)-Mur2Ac(oyl-L-Ala-gamma-D-Glu-L-Lys-D-Ala-D-Ala)-di-trans,octa-cis-undecaprenyl diphosphate = [GlcNAc-(1-&gt;4)-Mur2Ac(oyl-L-Ala-gamma-D-Glu-L-Lys-D-Ala-D-Ala)](n+1)-di-trans,octa-cis-undecaprenyl diphosphate + di-trans,octa-cis-undecaprenyl diphosphate + H(+)</text>
        <dbReference type="Rhea" id="RHEA:23708"/>
        <dbReference type="Rhea" id="RHEA-COMP:9602"/>
        <dbReference type="Rhea" id="RHEA-COMP:9603"/>
        <dbReference type="ChEBI" id="CHEBI:15378"/>
        <dbReference type="ChEBI" id="CHEBI:58405"/>
        <dbReference type="ChEBI" id="CHEBI:60033"/>
        <dbReference type="ChEBI" id="CHEBI:78435"/>
        <dbReference type="EC" id="2.4.99.28"/>
    </reaction>
</comment>
<name>A0A5C8UWF0_9MICO</name>
<sequence length="718" mass="76521">MSAPALPSRLPPSIGTVSVTDFDSRIGVFGSALGFLFFSLLAGLLVASLAVPSIIVVSRGANFTVGYFDSLPDYLTLDQQSQRNTIYANRDGQPVPIASIYDQNREVVGWDAISQYIKDATVAGEDRRFYQHGGVDLKSVVRAAVGNIVHKGITSGSSTIAMQLVKNTLIQRALQIEDPRIKKIAYQAAIDDTLNRKIREMKLAIGLEKRYSKKEILLGYLNIAGFGGTTYGVEAAAQKYFSVSAKDVTLPQAASLIAMVQQPNLRNLSSPTLYAANKVRRDFILGDMRDLGYITTTQFREAVATPIQPKLQGPSNGCLYASDAKFACDYAQRLVPTLDALGPTEAVRKVAWARGAYKIYLSIDLNQQDVAQQALNASAPATETRFALGASAVSVQPGTGRILVMAENKEFDNSGAGSGSTATAVNYNTDRNFGGSSGFATGSTYKIFTLTEWFQQGHTLSEVVDGTVRPFPMQSFKASCARFSGKPYSPKNDSPGEGGPWTIAAATNASVNVAFITMAQKLDLCRIRAAAMAMGVHRADGRPLDVYPSATIGTNEIAPLSMAGAIATIGANGTYCAPTIVDKVVGPDGKEASGQPRQCSKAMEPNIASTVAYALSGVMKVGTGRAGNPEDGVPIVGKTGTTNYADQNWLIGTTTKVALAVWVGNTDGGQRNLRHITLAGTNGYNTKFNIFRTTMRSLDTNPEYRGGAFPGPDPALVR</sequence>
<dbReference type="InterPro" id="IPR036950">
    <property type="entry name" value="PBP_transglycosylase"/>
</dbReference>
<dbReference type="GO" id="GO:0006508">
    <property type="term" value="P:proteolysis"/>
    <property type="evidence" value="ECO:0007669"/>
    <property type="project" value="UniProtKB-KW"/>
</dbReference>
<dbReference type="PANTHER" id="PTHR32282">
    <property type="entry name" value="BINDING PROTEIN TRANSPEPTIDASE, PUTATIVE-RELATED"/>
    <property type="match status" value="1"/>
</dbReference>
<dbReference type="Proteomes" id="UP000321379">
    <property type="component" value="Unassembled WGS sequence"/>
</dbReference>
<dbReference type="Gene3D" id="1.10.3810.10">
    <property type="entry name" value="Biosynthetic peptidoglycan transglycosylase-like"/>
    <property type="match status" value="1"/>
</dbReference>
<dbReference type="InterPro" id="IPR023346">
    <property type="entry name" value="Lysozyme-like_dom_sf"/>
</dbReference>
<dbReference type="GO" id="GO:0030288">
    <property type="term" value="C:outer membrane-bounded periplasmic space"/>
    <property type="evidence" value="ECO:0007669"/>
    <property type="project" value="TreeGrafter"/>
</dbReference>
<dbReference type="GO" id="GO:0009002">
    <property type="term" value="F:serine-type D-Ala-D-Ala carboxypeptidase activity"/>
    <property type="evidence" value="ECO:0007669"/>
    <property type="project" value="UniProtKB-EC"/>
</dbReference>
<dbReference type="GO" id="GO:0008658">
    <property type="term" value="F:penicillin binding"/>
    <property type="evidence" value="ECO:0007669"/>
    <property type="project" value="InterPro"/>
</dbReference>
<dbReference type="Pfam" id="PF00912">
    <property type="entry name" value="Transgly"/>
    <property type="match status" value="1"/>
</dbReference>
<dbReference type="SUPFAM" id="SSF56601">
    <property type="entry name" value="beta-lactamase/transpeptidase-like"/>
    <property type="match status" value="1"/>
</dbReference>
<feature type="transmembrane region" description="Helical" evidence="9">
    <location>
        <begin position="32"/>
        <end position="55"/>
    </location>
</feature>
<keyword evidence="3" id="KW-0328">Glycosyltransferase</keyword>
<evidence type="ECO:0000256" key="4">
    <source>
        <dbReference type="ARBA" id="ARBA00022679"/>
    </source>
</evidence>
<evidence type="ECO:0000256" key="6">
    <source>
        <dbReference type="ARBA" id="ARBA00023268"/>
    </source>
</evidence>
<keyword evidence="9" id="KW-1133">Transmembrane helix</keyword>
<keyword evidence="2" id="KW-0645">Protease</keyword>
<keyword evidence="9" id="KW-0472">Membrane</keyword>
<protein>
    <submittedName>
        <fullName evidence="12">Penicillin-binding protein</fullName>
    </submittedName>
</protein>
<comment type="catalytic activity">
    <reaction evidence="7">
        <text>Preferential cleavage: (Ac)2-L-Lys-D-Ala-|-D-Ala. Also transpeptidation of peptidyl-alanyl moieties that are N-acyl substituents of D-alanine.</text>
        <dbReference type="EC" id="3.4.16.4"/>
    </reaction>
</comment>
<dbReference type="GO" id="GO:0009252">
    <property type="term" value="P:peptidoglycan biosynthetic process"/>
    <property type="evidence" value="ECO:0007669"/>
    <property type="project" value="TreeGrafter"/>
</dbReference>
<dbReference type="InterPro" id="IPR012338">
    <property type="entry name" value="Beta-lactam/transpept-like"/>
</dbReference>
<dbReference type="AlphaFoldDB" id="A0A5C8UWF0"/>
<gene>
    <name evidence="12" type="ORF">FVP33_03115</name>
</gene>
<dbReference type="SUPFAM" id="SSF53955">
    <property type="entry name" value="Lysozyme-like"/>
    <property type="match status" value="1"/>
</dbReference>
<keyword evidence="13" id="KW-1185">Reference proteome</keyword>
<evidence type="ECO:0000256" key="5">
    <source>
        <dbReference type="ARBA" id="ARBA00022801"/>
    </source>
</evidence>
<evidence type="ECO:0000256" key="2">
    <source>
        <dbReference type="ARBA" id="ARBA00022670"/>
    </source>
</evidence>
<evidence type="ECO:0000256" key="1">
    <source>
        <dbReference type="ARBA" id="ARBA00022645"/>
    </source>
</evidence>
<keyword evidence="1" id="KW-0121">Carboxypeptidase</keyword>
<dbReference type="InterPro" id="IPR001460">
    <property type="entry name" value="PCN-bd_Tpept"/>
</dbReference>
<evidence type="ECO:0000256" key="7">
    <source>
        <dbReference type="ARBA" id="ARBA00034000"/>
    </source>
</evidence>
<dbReference type="InterPro" id="IPR050396">
    <property type="entry name" value="Glycosyltr_51/Transpeptidase"/>
</dbReference>
<dbReference type="InterPro" id="IPR001264">
    <property type="entry name" value="Glyco_trans_51"/>
</dbReference>
<keyword evidence="6" id="KW-0511">Multifunctional enzyme</keyword>
<feature type="domain" description="Penicillin-binding protein transpeptidase" evidence="10">
    <location>
        <begin position="391"/>
        <end position="661"/>
    </location>
</feature>